<evidence type="ECO:0000256" key="1">
    <source>
        <dbReference type="ARBA" id="ARBA00007730"/>
    </source>
</evidence>
<feature type="domain" description="Aspartyl/asparaginy/proline hydroxylase" evidence="5">
    <location>
        <begin position="128"/>
        <end position="287"/>
    </location>
</feature>
<dbReference type="PANTHER" id="PTHR46332:SF5">
    <property type="entry name" value="ASPARTATE BETA-HYDROXYLASE DOMAIN CONTAINING 2"/>
    <property type="match status" value="1"/>
</dbReference>
<feature type="transmembrane region" description="Helical" evidence="4">
    <location>
        <begin position="14"/>
        <end position="34"/>
    </location>
</feature>
<dbReference type="PANTHER" id="PTHR46332">
    <property type="entry name" value="ASPARTATE BETA-HYDROXYLASE DOMAIN-CONTAINING PROTEIN 2"/>
    <property type="match status" value="1"/>
</dbReference>
<evidence type="ECO:0000256" key="4">
    <source>
        <dbReference type="SAM" id="Phobius"/>
    </source>
</evidence>
<dbReference type="InterPro" id="IPR027443">
    <property type="entry name" value="IPNS-like_sf"/>
</dbReference>
<keyword evidence="4" id="KW-0812">Transmembrane</keyword>
<dbReference type="EMBL" id="CH991576">
    <property type="protein sequence ID" value="EDQ85211.1"/>
    <property type="molecule type" value="Genomic_DNA"/>
</dbReference>
<evidence type="ECO:0000313" key="6">
    <source>
        <dbReference type="EMBL" id="EDQ85211.1"/>
    </source>
</evidence>
<dbReference type="Proteomes" id="UP000001357">
    <property type="component" value="Unassembled WGS sequence"/>
</dbReference>
<keyword evidence="7" id="KW-1185">Reference proteome</keyword>
<organism evidence="6 7">
    <name type="scientific">Monosiga brevicollis</name>
    <name type="common">Choanoflagellate</name>
    <dbReference type="NCBI Taxonomy" id="81824"/>
    <lineage>
        <taxon>Eukaryota</taxon>
        <taxon>Choanoflagellata</taxon>
        <taxon>Craspedida</taxon>
        <taxon>Salpingoecidae</taxon>
        <taxon>Monosiga</taxon>
    </lineage>
</organism>
<evidence type="ECO:0000256" key="2">
    <source>
        <dbReference type="ARBA" id="ARBA00022964"/>
    </source>
</evidence>
<dbReference type="InterPro" id="IPR051821">
    <property type="entry name" value="Asp/Asn_beta-hydroxylase"/>
</dbReference>
<evidence type="ECO:0000313" key="7">
    <source>
        <dbReference type="Proteomes" id="UP000001357"/>
    </source>
</evidence>
<dbReference type="eggNOG" id="KOG3696">
    <property type="taxonomic scope" value="Eukaryota"/>
</dbReference>
<keyword evidence="4" id="KW-0472">Membrane</keyword>
<dbReference type="Gene3D" id="2.60.120.330">
    <property type="entry name" value="B-lactam Antibiotic, Isopenicillin N Synthase, Chain"/>
    <property type="match status" value="1"/>
</dbReference>
<dbReference type="InParanoid" id="A9VBC2"/>
<dbReference type="KEGG" id="mbr:MONBRDRAFT_29524"/>
<proteinExistence type="inferred from homology"/>
<name>A9VBC2_MONBE</name>
<evidence type="ECO:0000259" key="5">
    <source>
        <dbReference type="Pfam" id="PF05118"/>
    </source>
</evidence>
<dbReference type="RefSeq" id="XP_001750036.1">
    <property type="nucleotide sequence ID" value="XM_001749984.1"/>
</dbReference>
<reference evidence="6 7" key="1">
    <citation type="journal article" date="2008" name="Nature">
        <title>The genome of the choanoflagellate Monosiga brevicollis and the origin of metazoans.</title>
        <authorList>
            <consortium name="JGI Sequencing"/>
            <person name="King N."/>
            <person name="Westbrook M.J."/>
            <person name="Young S.L."/>
            <person name="Kuo A."/>
            <person name="Abedin M."/>
            <person name="Chapman J."/>
            <person name="Fairclough S."/>
            <person name="Hellsten U."/>
            <person name="Isogai Y."/>
            <person name="Letunic I."/>
            <person name="Marr M."/>
            <person name="Pincus D."/>
            <person name="Putnam N."/>
            <person name="Rokas A."/>
            <person name="Wright K.J."/>
            <person name="Zuzow R."/>
            <person name="Dirks W."/>
            <person name="Good M."/>
            <person name="Goodstein D."/>
            <person name="Lemons D."/>
            <person name="Li W."/>
            <person name="Lyons J.B."/>
            <person name="Morris A."/>
            <person name="Nichols S."/>
            <person name="Richter D.J."/>
            <person name="Salamov A."/>
            <person name="Bork P."/>
            <person name="Lim W.A."/>
            <person name="Manning G."/>
            <person name="Miller W.T."/>
            <person name="McGinnis W."/>
            <person name="Shapiro H."/>
            <person name="Tjian R."/>
            <person name="Grigoriev I.V."/>
            <person name="Rokhsar D."/>
        </authorList>
    </citation>
    <scope>NUCLEOTIDE SEQUENCE [LARGE SCALE GENOMIC DNA]</scope>
    <source>
        <strain evidence="7">MX1 / ATCC 50154</strain>
    </source>
</reference>
<keyword evidence="2" id="KW-0223">Dioxygenase</keyword>
<gene>
    <name evidence="6" type="ORF">MONBRDRAFT_29524</name>
</gene>
<keyword evidence="4" id="KW-1133">Transmembrane helix</keyword>
<accession>A9VBC2</accession>
<dbReference type="GO" id="GO:0051213">
    <property type="term" value="F:dioxygenase activity"/>
    <property type="evidence" value="ECO:0007669"/>
    <property type="project" value="UniProtKB-KW"/>
</dbReference>
<evidence type="ECO:0000256" key="3">
    <source>
        <dbReference type="ARBA" id="ARBA00023002"/>
    </source>
</evidence>
<dbReference type="AlphaFoldDB" id="A9VBC2"/>
<protein>
    <recommendedName>
        <fullName evidence="5">Aspartyl/asparaginy/proline hydroxylase domain-containing protein</fullName>
    </recommendedName>
</protein>
<dbReference type="GeneID" id="5895227"/>
<keyword evidence="3" id="KW-0560">Oxidoreductase</keyword>
<dbReference type="Pfam" id="PF05118">
    <property type="entry name" value="Asp_Arg_Hydrox"/>
    <property type="match status" value="1"/>
</dbReference>
<dbReference type="SUPFAM" id="SSF51197">
    <property type="entry name" value="Clavaminate synthase-like"/>
    <property type="match status" value="1"/>
</dbReference>
<comment type="similarity">
    <text evidence="1">Belongs to the aspartyl/asparaginyl beta-hydroxylase family.</text>
</comment>
<dbReference type="InterPro" id="IPR007803">
    <property type="entry name" value="Asp/Arg/Pro-Hydrxlase"/>
</dbReference>
<dbReference type="STRING" id="81824.A9VBC2"/>
<sequence length="331" mass="37296">MIKVHERNQKLRRIFKYGCLIFGIAALAVGTWLVSFTRNCIATNECGMLQEVRGFIALASVRAGHQPGPQPATSECGCHDDGCGIPHPVQTPITPADEDAMRTPGELNPPFVSSDRHFPYAKVLEDPNNFRHIQCETQCVMRMASDIPTFENLDAAQTRLATRDGVPWHTFVLKAYGEWYEDNAALMPETTRLLKGADNQISAAILSILEPGKHIVSHCGAMRSVYRYHLGLQVDEANDAYIQVEDLTYHWKEGEGVMFDDAFRHEVKSEAFHNTSFRVVLFMDIYRDDLPLGSKSLHQFGEWLTRQSPIISEAKVKAQAMTQKHDHICHC</sequence>